<evidence type="ECO:0000259" key="10">
    <source>
        <dbReference type="Pfam" id="PF16916"/>
    </source>
</evidence>
<dbReference type="GO" id="GO:0010043">
    <property type="term" value="P:response to zinc ion"/>
    <property type="evidence" value="ECO:0007669"/>
    <property type="project" value="TreeGrafter"/>
</dbReference>
<dbReference type="VEuPathDB" id="VectorBase:PPAI006221"/>
<dbReference type="InterPro" id="IPR027469">
    <property type="entry name" value="Cation_efflux_TMD_sf"/>
</dbReference>
<keyword evidence="3" id="KW-0813">Transport</keyword>
<dbReference type="PANTHER" id="PTHR11562:SF17">
    <property type="entry name" value="RE54080P-RELATED"/>
    <property type="match status" value="1"/>
</dbReference>
<dbReference type="GO" id="GO:0005385">
    <property type="term" value="F:zinc ion transmembrane transporter activity"/>
    <property type="evidence" value="ECO:0007669"/>
    <property type="project" value="TreeGrafter"/>
</dbReference>
<dbReference type="Pfam" id="PF01545">
    <property type="entry name" value="Cation_efflux"/>
    <property type="match status" value="1"/>
</dbReference>
<evidence type="ECO:0000313" key="11">
    <source>
        <dbReference type="EnsemblMetazoa" id="PPAI006221-PA"/>
    </source>
</evidence>
<protein>
    <submittedName>
        <fullName evidence="11">Uncharacterized protein</fullName>
    </submittedName>
</protein>
<evidence type="ECO:0000313" key="12">
    <source>
        <dbReference type="Proteomes" id="UP000092462"/>
    </source>
</evidence>
<dbReference type="SUPFAM" id="SSF161111">
    <property type="entry name" value="Cation efflux protein transmembrane domain-like"/>
    <property type="match status" value="1"/>
</dbReference>
<keyword evidence="5" id="KW-0864">Zinc transport</keyword>
<evidence type="ECO:0000256" key="1">
    <source>
        <dbReference type="ARBA" id="ARBA00004141"/>
    </source>
</evidence>
<dbReference type="InterPro" id="IPR027470">
    <property type="entry name" value="Cation_efflux_CTD"/>
</dbReference>
<evidence type="ECO:0000256" key="5">
    <source>
        <dbReference type="ARBA" id="ARBA00022906"/>
    </source>
</evidence>
<dbReference type="InterPro" id="IPR050681">
    <property type="entry name" value="CDF/SLC30A"/>
</dbReference>
<dbReference type="Gene3D" id="1.20.1510.10">
    <property type="entry name" value="Cation efflux protein transmembrane domain"/>
    <property type="match status" value="1"/>
</dbReference>
<evidence type="ECO:0000259" key="9">
    <source>
        <dbReference type="Pfam" id="PF01545"/>
    </source>
</evidence>
<dbReference type="GO" id="GO:0005886">
    <property type="term" value="C:plasma membrane"/>
    <property type="evidence" value="ECO:0007669"/>
    <property type="project" value="TreeGrafter"/>
</dbReference>
<keyword evidence="5" id="KW-0862">Zinc</keyword>
<proteinExistence type="inferred from homology"/>
<dbReference type="Pfam" id="PF16916">
    <property type="entry name" value="ZT_dimer"/>
    <property type="match status" value="1"/>
</dbReference>
<evidence type="ECO:0000256" key="2">
    <source>
        <dbReference type="ARBA" id="ARBA00008873"/>
    </source>
</evidence>
<dbReference type="PROSITE" id="PS51257">
    <property type="entry name" value="PROKAR_LIPOPROTEIN"/>
    <property type="match status" value="1"/>
</dbReference>
<evidence type="ECO:0000256" key="8">
    <source>
        <dbReference type="ARBA" id="ARBA00023136"/>
    </source>
</evidence>
<reference evidence="11" key="1">
    <citation type="submission" date="2022-08" db="UniProtKB">
        <authorList>
            <consortium name="EnsemblMetazoa"/>
        </authorList>
    </citation>
    <scope>IDENTIFICATION</scope>
    <source>
        <strain evidence="11">Israel</strain>
    </source>
</reference>
<evidence type="ECO:0000256" key="6">
    <source>
        <dbReference type="ARBA" id="ARBA00022989"/>
    </source>
</evidence>
<feature type="domain" description="Cation efflux protein transmembrane" evidence="9">
    <location>
        <begin position="2"/>
        <end position="118"/>
    </location>
</feature>
<comment type="similarity">
    <text evidence="2">Belongs to the cation diffusion facilitator (CDF) transporter (TC 2.A.4) family. SLC30A subfamily.</text>
</comment>
<dbReference type="PANTHER" id="PTHR11562">
    <property type="entry name" value="CATION EFFLUX PROTEIN/ ZINC TRANSPORTER"/>
    <property type="match status" value="1"/>
</dbReference>
<organism evidence="11 12">
    <name type="scientific">Phlebotomus papatasi</name>
    <name type="common">Sandfly</name>
    <dbReference type="NCBI Taxonomy" id="29031"/>
    <lineage>
        <taxon>Eukaryota</taxon>
        <taxon>Metazoa</taxon>
        <taxon>Ecdysozoa</taxon>
        <taxon>Arthropoda</taxon>
        <taxon>Hexapoda</taxon>
        <taxon>Insecta</taxon>
        <taxon>Pterygota</taxon>
        <taxon>Neoptera</taxon>
        <taxon>Endopterygota</taxon>
        <taxon>Diptera</taxon>
        <taxon>Nematocera</taxon>
        <taxon>Psychodoidea</taxon>
        <taxon>Psychodidae</taxon>
        <taxon>Phlebotomus</taxon>
        <taxon>Phlebotomus</taxon>
    </lineage>
</organism>
<dbReference type="NCBIfam" id="TIGR01297">
    <property type="entry name" value="CDF"/>
    <property type="match status" value="1"/>
</dbReference>
<dbReference type="InterPro" id="IPR058533">
    <property type="entry name" value="Cation_efflux_TM"/>
</dbReference>
<keyword evidence="12" id="KW-1185">Reference proteome</keyword>
<name>A0A1B0FY89_PHLPP</name>
<keyword evidence="4" id="KW-0812">Transmembrane</keyword>
<dbReference type="AlphaFoldDB" id="A0A1B0FY89"/>
<keyword evidence="7" id="KW-0406">Ion transport</keyword>
<sequence>MAIERVIQRDFEVNAVVMLITSGFAILVNIIMGCSLHQHGHSHGGSSVSKYEENINVRAAFIHVIGDVLQSVGVFFAALLIYFKPEWYLADPICTFIFSIIVVFTTVRILKDTLHVLMEGTPSYLDYTEVKRTFLEIDGVVRVHNLRIWALSINKNALAAHLAIRSDTNPESILRIATKTVHSKYNFFETTIQIEEFTPEMENCHQCVDPMK</sequence>
<dbReference type="Proteomes" id="UP000092462">
    <property type="component" value="Unassembled WGS sequence"/>
</dbReference>
<dbReference type="InterPro" id="IPR002524">
    <property type="entry name" value="Cation_efflux"/>
</dbReference>
<accession>A0A1B0FY89</accession>
<dbReference type="EnsemblMetazoa" id="PPAI006221-RA">
    <property type="protein sequence ID" value="PPAI006221-PA"/>
    <property type="gene ID" value="PPAI006221"/>
</dbReference>
<feature type="domain" description="Cation efflux protein cytoplasmic" evidence="10">
    <location>
        <begin position="123"/>
        <end position="196"/>
    </location>
</feature>
<comment type="subcellular location">
    <subcellularLocation>
        <location evidence="1">Membrane</location>
        <topology evidence="1">Multi-pass membrane protein</topology>
    </subcellularLocation>
</comment>
<evidence type="ECO:0000256" key="7">
    <source>
        <dbReference type="ARBA" id="ARBA00023065"/>
    </source>
</evidence>
<dbReference type="EMBL" id="AJVK01000811">
    <property type="status" value="NOT_ANNOTATED_CDS"/>
    <property type="molecule type" value="Genomic_DNA"/>
</dbReference>
<evidence type="ECO:0000256" key="4">
    <source>
        <dbReference type="ARBA" id="ARBA00022692"/>
    </source>
</evidence>
<keyword evidence="8" id="KW-0472">Membrane</keyword>
<keyword evidence="6" id="KW-1133">Transmembrane helix</keyword>
<dbReference type="VEuPathDB" id="VectorBase:PPAPM1_005168"/>
<evidence type="ECO:0000256" key="3">
    <source>
        <dbReference type="ARBA" id="ARBA00022448"/>
    </source>
</evidence>